<gene>
    <name evidence="2" type="ORF">CEE60_02840</name>
</gene>
<comment type="caution">
    <text evidence="2">The sequence shown here is derived from an EMBL/GenBank/DDBJ whole genome shotgun (WGS) entry which is preliminary data.</text>
</comment>
<evidence type="ECO:0008006" key="4">
    <source>
        <dbReference type="Google" id="ProtNLM"/>
    </source>
</evidence>
<dbReference type="InterPro" id="IPR003751">
    <property type="entry name" value="CsrA"/>
</dbReference>
<dbReference type="AlphaFoldDB" id="A0A246HR64"/>
<reference evidence="2 3" key="1">
    <citation type="submission" date="2017-06" db="EMBL/GenBank/DDBJ databases">
        <authorList>
            <person name="Kim H.J."/>
            <person name="Triplett B.A."/>
        </authorList>
    </citation>
    <scope>NUCLEOTIDE SEQUENCE [LARGE SCALE GENOMIC DNA]</scope>
    <source>
        <strain evidence="2 3">13146</strain>
    </source>
</reference>
<protein>
    <recommendedName>
        <fullName evidence="4">Carbon storage regulator</fullName>
    </recommendedName>
</protein>
<dbReference type="Pfam" id="PF02599">
    <property type="entry name" value="CsrA"/>
    <property type="match status" value="1"/>
</dbReference>
<name>A0A246HR64_STEMA</name>
<dbReference type="GO" id="GO:0006109">
    <property type="term" value="P:regulation of carbohydrate metabolic process"/>
    <property type="evidence" value="ECO:0007669"/>
    <property type="project" value="InterPro"/>
</dbReference>
<accession>A0A246HR64</accession>
<proteinExistence type="predicted"/>
<dbReference type="GO" id="GO:0003723">
    <property type="term" value="F:RNA binding"/>
    <property type="evidence" value="ECO:0007669"/>
    <property type="project" value="InterPro"/>
</dbReference>
<evidence type="ECO:0000313" key="3">
    <source>
        <dbReference type="Proteomes" id="UP000198157"/>
    </source>
</evidence>
<dbReference type="InterPro" id="IPR036107">
    <property type="entry name" value="CsrA_sf"/>
</dbReference>
<sequence length="65" mass="7091">MSKEIPTPAHSSTHPLAGCRVIKQIEEGEIRIGESIHLVVLTARDGKARIAIRAPRTLEIVAPKQ</sequence>
<dbReference type="GO" id="GO:0006402">
    <property type="term" value="P:mRNA catabolic process"/>
    <property type="evidence" value="ECO:0007669"/>
    <property type="project" value="InterPro"/>
</dbReference>
<dbReference type="Gene3D" id="2.60.40.4380">
    <property type="entry name" value="Translational regulator CsrA"/>
    <property type="match status" value="1"/>
</dbReference>
<evidence type="ECO:0000256" key="1">
    <source>
        <dbReference type="ARBA" id="ARBA00023159"/>
    </source>
</evidence>
<keyword evidence="1" id="KW-0010">Activator</keyword>
<evidence type="ECO:0000313" key="2">
    <source>
        <dbReference type="EMBL" id="OWQ56428.1"/>
    </source>
</evidence>
<dbReference type="Proteomes" id="UP000198157">
    <property type="component" value="Unassembled WGS sequence"/>
</dbReference>
<dbReference type="EMBL" id="NIVS01000007">
    <property type="protein sequence ID" value="OWQ56428.1"/>
    <property type="molecule type" value="Genomic_DNA"/>
</dbReference>
<dbReference type="SUPFAM" id="SSF117130">
    <property type="entry name" value="CsrA-like"/>
    <property type="match status" value="1"/>
</dbReference>
<organism evidence="2 3">
    <name type="scientific">Stenotrophomonas maltophilia</name>
    <name type="common">Pseudomonas maltophilia</name>
    <name type="synonym">Xanthomonas maltophilia</name>
    <dbReference type="NCBI Taxonomy" id="40324"/>
    <lineage>
        <taxon>Bacteria</taxon>
        <taxon>Pseudomonadati</taxon>
        <taxon>Pseudomonadota</taxon>
        <taxon>Gammaproteobacteria</taxon>
        <taxon>Lysobacterales</taxon>
        <taxon>Lysobacteraceae</taxon>
        <taxon>Stenotrophomonas</taxon>
        <taxon>Stenotrophomonas maltophilia group</taxon>
    </lineage>
</organism>